<dbReference type="GeneID" id="77958048"/>
<evidence type="ECO:0000256" key="3">
    <source>
        <dbReference type="SAM" id="Phobius"/>
    </source>
</evidence>
<evidence type="ECO:0000313" key="5">
    <source>
        <dbReference type="EMBL" id="AYP68227.1"/>
    </source>
</evidence>
<dbReference type="RefSeq" id="YP_010681475.1">
    <property type="nucleotide sequence ID" value="NC_071049.1"/>
</dbReference>
<dbReference type="SUPFAM" id="SSF51261">
    <property type="entry name" value="Duplicated hybrid motif"/>
    <property type="match status" value="1"/>
</dbReference>
<evidence type="ECO:0000259" key="4">
    <source>
        <dbReference type="Pfam" id="PF01551"/>
    </source>
</evidence>
<feature type="transmembrane region" description="Helical" evidence="3">
    <location>
        <begin position="195"/>
        <end position="222"/>
    </location>
</feature>
<keyword evidence="6" id="KW-1185">Reference proteome</keyword>
<keyword evidence="5" id="KW-0378">Hydrolase</keyword>
<dbReference type="GO" id="GO:0031640">
    <property type="term" value="P:killing of cells of another organism"/>
    <property type="evidence" value="ECO:0007669"/>
    <property type="project" value="UniProtKB-KW"/>
</dbReference>
<organism evidence="5 6">
    <name type="scientific">Bacillus phage vB_BcoS-136</name>
    <dbReference type="NCBI Taxonomy" id="2419619"/>
    <lineage>
        <taxon>Viruses</taxon>
        <taxon>Duplodnaviria</taxon>
        <taxon>Heunggongvirae</taxon>
        <taxon>Uroviricota</taxon>
        <taxon>Caudoviricetes</taxon>
        <taxon>Heleneionescovirinae</taxon>
        <taxon>Kenyattavirus</taxon>
        <taxon>Kenyattavirus kv136</taxon>
    </lineage>
</organism>
<dbReference type="CDD" id="cd12797">
    <property type="entry name" value="M23_peptidase"/>
    <property type="match status" value="1"/>
</dbReference>
<protein>
    <submittedName>
        <fullName evidence="5">Glycyl-glycine endopeptidase</fullName>
        <ecNumber evidence="5">3.4.24.75</ecNumber>
    </submittedName>
</protein>
<gene>
    <name evidence="5" type="primary">lytM</name>
    <name evidence="5" type="ORF">vBBcoS136_00095</name>
</gene>
<dbReference type="InterPro" id="IPR011055">
    <property type="entry name" value="Dup_hybrid_motif"/>
</dbReference>
<feature type="transmembrane region" description="Helical" evidence="3">
    <location>
        <begin position="229"/>
        <end position="248"/>
    </location>
</feature>
<accession>A0A3G3BVF1</accession>
<dbReference type="Proteomes" id="UP000274199">
    <property type="component" value="Segment"/>
</dbReference>
<evidence type="ECO:0000256" key="1">
    <source>
        <dbReference type="ARBA" id="ARBA00022529"/>
    </source>
</evidence>
<dbReference type="InterPro" id="IPR050570">
    <property type="entry name" value="Cell_wall_metabolism_enzyme"/>
</dbReference>
<dbReference type="Gene3D" id="2.70.70.10">
    <property type="entry name" value="Glucose Permease (Domain IIA)"/>
    <property type="match status" value="1"/>
</dbReference>
<sequence>MKVKLNGNDFYEVTCPFGSTDPLHPYGHTGIDLAISEGTKLFSPVDGVIKKIVDYGNENLGKSIFIETEDNKTVILGHLSKFGNVSEGDVIHKGDLVALTGNTGRSTGSHLHLGLKDESGEFIDPDTLLNENTTTAWDKFIERGKIDNYQSEVLSDKNFMDFINDWRQDGFFMAMYDKPFFEVVKDFTSQLAHDVGLFILGNGDLIFLLPAILFMFGTFLIGKNKYTKFIIPLWFGYFVTSILHKLLLGG</sequence>
<dbReference type="Pfam" id="PF01551">
    <property type="entry name" value="Peptidase_M23"/>
    <property type="match status" value="1"/>
</dbReference>
<name>A0A3G3BVF1_9CAUD</name>
<keyword evidence="3" id="KW-0472">Membrane</keyword>
<dbReference type="InterPro" id="IPR016047">
    <property type="entry name" value="M23ase_b-sheet_dom"/>
</dbReference>
<keyword evidence="1" id="KW-0929">Antimicrobial</keyword>
<dbReference type="GO" id="GO:0042742">
    <property type="term" value="P:defense response to bacterium"/>
    <property type="evidence" value="ECO:0007669"/>
    <property type="project" value="UniProtKB-KW"/>
</dbReference>
<evidence type="ECO:0000256" key="2">
    <source>
        <dbReference type="ARBA" id="ARBA00022638"/>
    </source>
</evidence>
<dbReference type="EC" id="3.4.24.75" evidence="5"/>
<dbReference type="EMBL" id="MH884508">
    <property type="protein sequence ID" value="AYP68227.1"/>
    <property type="molecule type" value="Genomic_DNA"/>
</dbReference>
<keyword evidence="3" id="KW-0812">Transmembrane</keyword>
<dbReference type="PANTHER" id="PTHR21666">
    <property type="entry name" value="PEPTIDASE-RELATED"/>
    <property type="match status" value="1"/>
</dbReference>
<dbReference type="KEGG" id="vg:77958048"/>
<evidence type="ECO:0000313" key="6">
    <source>
        <dbReference type="Proteomes" id="UP000274199"/>
    </source>
</evidence>
<proteinExistence type="predicted"/>
<dbReference type="PANTHER" id="PTHR21666:SF285">
    <property type="entry name" value="M23 FAMILY METALLOPEPTIDASE"/>
    <property type="match status" value="1"/>
</dbReference>
<reference evidence="5 6" key="1">
    <citation type="submission" date="2018-09" db="EMBL/GenBank/DDBJ databases">
        <title>Comparative Genomic Analysis of Eight Novel Haloalkaliphilic Bacteriophages from Lake Elmenteita, Kenya.</title>
        <authorList>
            <person name="Akhwale J.K."/>
        </authorList>
    </citation>
    <scope>NUCLEOTIDE SEQUENCE [LARGE SCALE GENOMIC DNA]</scope>
</reference>
<dbReference type="GO" id="GO:0004222">
    <property type="term" value="F:metalloendopeptidase activity"/>
    <property type="evidence" value="ECO:0007669"/>
    <property type="project" value="TreeGrafter"/>
</dbReference>
<keyword evidence="2" id="KW-0081">Bacteriolytic enzyme</keyword>
<feature type="domain" description="M23ase beta-sheet core" evidence="4">
    <location>
        <begin position="27"/>
        <end position="125"/>
    </location>
</feature>
<keyword evidence="3" id="KW-1133">Transmembrane helix</keyword>